<name>A0A853CSX1_9MICO</name>
<feature type="region of interest" description="Disordered" evidence="3">
    <location>
        <begin position="721"/>
        <end position="741"/>
    </location>
</feature>
<keyword evidence="1 6" id="KW-0378">Hydrolase</keyword>
<dbReference type="Gene3D" id="2.60.40.1180">
    <property type="entry name" value="Golgi alpha-mannosidase II"/>
    <property type="match status" value="1"/>
</dbReference>
<dbReference type="InterPro" id="IPR017853">
    <property type="entry name" value="GH"/>
</dbReference>
<dbReference type="InterPro" id="IPR013780">
    <property type="entry name" value="Glyco_hydro_b"/>
</dbReference>
<dbReference type="InterPro" id="IPR013785">
    <property type="entry name" value="Aldolase_TIM"/>
</dbReference>
<dbReference type="InterPro" id="IPR008979">
    <property type="entry name" value="Galactose-bd-like_sf"/>
</dbReference>
<dbReference type="InterPro" id="IPR014718">
    <property type="entry name" value="GH-type_carb-bd"/>
</dbReference>
<dbReference type="SUPFAM" id="SSF51445">
    <property type="entry name" value="(Trans)glycosidases"/>
    <property type="match status" value="1"/>
</dbReference>
<dbReference type="EMBL" id="JACCFL010000001">
    <property type="protein sequence ID" value="NYJ21950.1"/>
    <property type="molecule type" value="Genomic_DNA"/>
</dbReference>
<dbReference type="Gene3D" id="3.20.20.70">
    <property type="entry name" value="Aldolase class I"/>
    <property type="match status" value="1"/>
</dbReference>
<organism evidence="6 7">
    <name type="scientific">Leifsonia shinshuensis</name>
    <dbReference type="NCBI Taxonomy" id="150026"/>
    <lineage>
        <taxon>Bacteria</taxon>
        <taxon>Bacillati</taxon>
        <taxon>Actinomycetota</taxon>
        <taxon>Actinomycetes</taxon>
        <taxon>Micrococcales</taxon>
        <taxon>Microbacteriaceae</taxon>
        <taxon>Leifsonia</taxon>
    </lineage>
</organism>
<dbReference type="InterPro" id="IPR005084">
    <property type="entry name" value="CBM6"/>
</dbReference>
<dbReference type="Gene3D" id="2.60.120.260">
    <property type="entry name" value="Galactose-binding domain-like"/>
    <property type="match status" value="2"/>
</dbReference>
<keyword evidence="4" id="KW-0732">Signal</keyword>
<evidence type="ECO:0000259" key="5">
    <source>
        <dbReference type="PROSITE" id="PS51175"/>
    </source>
</evidence>
<reference evidence="6 7" key="1">
    <citation type="submission" date="2020-07" db="EMBL/GenBank/DDBJ databases">
        <title>Sequencing the genomes of 1000 actinobacteria strains.</title>
        <authorList>
            <person name="Klenk H.-P."/>
        </authorList>
    </citation>
    <scope>NUCLEOTIDE SEQUENCE [LARGE SCALE GENOMIC DNA]</scope>
    <source>
        <strain evidence="6 7">DSM 15165</strain>
    </source>
</reference>
<dbReference type="InterPro" id="IPR029483">
    <property type="entry name" value="GH97_C"/>
</dbReference>
<dbReference type="PROSITE" id="PS51175">
    <property type="entry name" value="CBM6"/>
    <property type="match status" value="1"/>
</dbReference>
<dbReference type="Pfam" id="PF14508">
    <property type="entry name" value="GH97_N"/>
    <property type="match status" value="1"/>
</dbReference>
<dbReference type="SUPFAM" id="SSF49785">
    <property type="entry name" value="Galactose-binding domain-like"/>
    <property type="match status" value="2"/>
</dbReference>
<dbReference type="Gene3D" id="2.70.98.10">
    <property type="match status" value="1"/>
</dbReference>
<dbReference type="GO" id="GO:0030246">
    <property type="term" value="F:carbohydrate binding"/>
    <property type="evidence" value="ECO:0007669"/>
    <property type="project" value="InterPro"/>
</dbReference>
<evidence type="ECO:0000313" key="7">
    <source>
        <dbReference type="Proteomes" id="UP000578352"/>
    </source>
</evidence>
<dbReference type="CDD" id="cd04081">
    <property type="entry name" value="CBM35_galactosidase-like"/>
    <property type="match status" value="2"/>
</dbReference>
<dbReference type="GO" id="GO:0004558">
    <property type="term" value="F:alpha-1,4-glucosidase activity"/>
    <property type="evidence" value="ECO:0007669"/>
    <property type="project" value="UniProtKB-EC"/>
</dbReference>
<evidence type="ECO:0000256" key="3">
    <source>
        <dbReference type="SAM" id="MobiDB-lite"/>
    </source>
</evidence>
<proteinExistence type="predicted"/>
<dbReference type="InterPro" id="IPR029486">
    <property type="entry name" value="GH97_N"/>
</dbReference>
<dbReference type="PANTHER" id="PTHR35803:SF2">
    <property type="entry name" value="RETAINING ALPHA-GALACTOSIDASE"/>
    <property type="match status" value="1"/>
</dbReference>
<dbReference type="InterPro" id="IPR019563">
    <property type="entry name" value="GH97_catalytic"/>
</dbReference>
<dbReference type="InterPro" id="IPR052720">
    <property type="entry name" value="Glycosyl_hydrolase_97"/>
</dbReference>
<evidence type="ECO:0000256" key="4">
    <source>
        <dbReference type="SAM" id="SignalP"/>
    </source>
</evidence>
<dbReference type="AlphaFoldDB" id="A0A853CSX1"/>
<dbReference type="PANTHER" id="PTHR35803">
    <property type="entry name" value="GLUCAN 1,4-ALPHA-GLUCOSIDASE SUSB-RELATED"/>
    <property type="match status" value="1"/>
</dbReference>
<feature type="domain" description="CBM6" evidence="5">
    <location>
        <begin position="779"/>
        <end position="903"/>
    </location>
</feature>
<evidence type="ECO:0000256" key="2">
    <source>
        <dbReference type="ARBA" id="ARBA00023295"/>
    </source>
</evidence>
<feature type="chain" id="PRO_5032673596" evidence="4">
    <location>
        <begin position="32"/>
        <end position="904"/>
    </location>
</feature>
<evidence type="ECO:0000256" key="1">
    <source>
        <dbReference type="ARBA" id="ARBA00022801"/>
    </source>
</evidence>
<comment type="caution">
    <text evidence="6">The sequence shown here is derived from an EMBL/GenBank/DDBJ whole genome shotgun (WGS) entry which is preliminary data.</text>
</comment>
<dbReference type="Pfam" id="PF10566">
    <property type="entry name" value="Glyco_hydro_97"/>
    <property type="match status" value="1"/>
</dbReference>
<feature type="signal peptide" evidence="4">
    <location>
        <begin position="1"/>
        <end position="31"/>
    </location>
</feature>
<evidence type="ECO:0000313" key="6">
    <source>
        <dbReference type="EMBL" id="NYJ21950.1"/>
    </source>
</evidence>
<sequence length="904" mass="94665">MHLRALSRPLRLPAAALVVGALVATTTAASADDPSAAQRLSVESVDGRVSATLNTGPDGTLDLTTSLDGRPVLQPVRLGIVTEAADLTTGLTFERSERRRIQSSYAPGGAEKGTVSSVMDELVAVYRKGTAGLTVAVRATPSGVAFRYTADLPGSSAVVAEATAFELLAGSTVWASPYERNYEGKPQRFGPTELGGNRLSMPALVSAPDGRWVQLTEAAVRAGGGPYPAVRLDAPRGKGQALRVALPGPDNAVFDESPASVRVPFDGSLTTPWRVIGMGSGLDALVESHLLTDLNAPPAPELTGSAANWIRPGVSLWPWWSNSMASGDDYLALHRQYVDAAERLGLPYVTADAGYSSWDQLEELADYAKARGVGIFAWMHRNEFRRADKTLFDQSEIDSAMKKLAERGVVGLKIDFFDSDRADIMRFYDRLSIGAGRAKLMLDFHGSTKPGGEQRTYPHVLTSEGVAGAEGYKNGNPASARDNVNLTLGRGLLGSADATPVALSLANPLTTQAHQLALSVAFTSALTTLADTPAAYETWPGVDVLRSLPTVWDQSLLVDAAPDSHAAFARRSGQDWYVGAITDGARQLPVPLDFLGSGTYTATVYRDGGANGQPLVERSAVTSADTLTLPLAEHGGAMVVLTPGHPAPTPKADRILEAESAAMGGSARVAPCASCSGGAKAGYVGYAGITFSDVEAEGAYTARIAYLSGEKRRLTVTVDGVASPPVTPAESGRGSGDPNGWNVPRTIDVPLHFAPGKHTIVLSGTDGNAPDLDRVELIRTYQAEDAANVLTGRATRAPCAAAGCSGEMVGQLGYGASVTFTGVTAMKAGATTVGIRYASAQVRSIVVRVNGGPERVVTFPRTASWDDWSLRTISVDLVEGLNSITLAAEASGWAPDIDAIDVAQ</sequence>
<dbReference type="Pfam" id="PF03422">
    <property type="entry name" value="CBM_6"/>
    <property type="match status" value="1"/>
</dbReference>
<dbReference type="Pfam" id="PF14509">
    <property type="entry name" value="GH97_C"/>
    <property type="match status" value="1"/>
</dbReference>
<dbReference type="Proteomes" id="UP000578352">
    <property type="component" value="Unassembled WGS sequence"/>
</dbReference>
<dbReference type="EC" id="3.2.1.20" evidence="6"/>
<accession>A0A853CSX1</accession>
<protein>
    <submittedName>
        <fullName evidence="6">Alpha-glucosidase</fullName>
        <ecNumber evidence="6">3.2.1.20</ecNumber>
    </submittedName>
</protein>
<keyword evidence="2 6" id="KW-0326">Glycosidase</keyword>
<gene>
    <name evidence="6" type="ORF">HNR13_000237</name>
</gene>
<dbReference type="RefSeq" id="WP_179604068.1">
    <property type="nucleotide sequence ID" value="NZ_BAABEH010000001.1"/>
</dbReference>